<feature type="transmembrane region" description="Helical" evidence="7">
    <location>
        <begin position="227"/>
        <end position="244"/>
    </location>
</feature>
<name>A0A078A9H3_STYLE</name>
<dbReference type="GO" id="GO:0016020">
    <property type="term" value="C:membrane"/>
    <property type="evidence" value="ECO:0007669"/>
    <property type="project" value="InterPro"/>
</dbReference>
<evidence type="ECO:0000256" key="6">
    <source>
        <dbReference type="ARBA" id="ARBA00023136"/>
    </source>
</evidence>
<dbReference type="PANTHER" id="PTHR12174">
    <property type="entry name" value="SIGNAL PEPTIDE PEPTIDASE"/>
    <property type="match status" value="1"/>
</dbReference>
<organism evidence="9 10">
    <name type="scientific">Stylonychia lemnae</name>
    <name type="common">Ciliate</name>
    <dbReference type="NCBI Taxonomy" id="5949"/>
    <lineage>
        <taxon>Eukaryota</taxon>
        <taxon>Sar</taxon>
        <taxon>Alveolata</taxon>
        <taxon>Ciliophora</taxon>
        <taxon>Intramacronucleata</taxon>
        <taxon>Spirotrichea</taxon>
        <taxon>Stichotrichia</taxon>
        <taxon>Sporadotrichida</taxon>
        <taxon>Oxytrichidae</taxon>
        <taxon>Stylonychinae</taxon>
        <taxon>Stylonychia</taxon>
    </lineage>
</organism>
<dbReference type="Proteomes" id="UP000039865">
    <property type="component" value="Unassembled WGS sequence"/>
</dbReference>
<feature type="signal peptide" evidence="8">
    <location>
        <begin position="1"/>
        <end position="23"/>
    </location>
</feature>
<gene>
    <name evidence="9" type="primary">Contig663.g736</name>
    <name evidence="9" type="ORF">STYLEM_7490</name>
</gene>
<dbReference type="OrthoDB" id="300239at2759"/>
<evidence type="ECO:0000256" key="5">
    <source>
        <dbReference type="ARBA" id="ARBA00022989"/>
    </source>
</evidence>
<protein>
    <submittedName>
        <fullName evidence="9">Signal peptide peptidase</fullName>
    </submittedName>
</protein>
<dbReference type="GO" id="GO:0012505">
    <property type="term" value="C:endomembrane system"/>
    <property type="evidence" value="ECO:0007669"/>
    <property type="project" value="UniProtKB-SubCell"/>
</dbReference>
<feature type="transmembrane region" description="Helical" evidence="7">
    <location>
        <begin position="363"/>
        <end position="378"/>
    </location>
</feature>
<evidence type="ECO:0000313" key="9">
    <source>
        <dbReference type="EMBL" id="CDW78511.1"/>
    </source>
</evidence>
<proteinExistence type="inferred from homology"/>
<dbReference type="OMA" id="PPLMISY"/>
<dbReference type="GO" id="GO:0042500">
    <property type="term" value="F:aspartic endopeptidase activity, intramembrane cleaving"/>
    <property type="evidence" value="ECO:0007669"/>
    <property type="project" value="InterPro"/>
</dbReference>
<keyword evidence="10" id="KW-1185">Reference proteome</keyword>
<evidence type="ECO:0000256" key="2">
    <source>
        <dbReference type="ARBA" id="ARBA00006859"/>
    </source>
</evidence>
<keyword evidence="6 7" id="KW-0472">Membrane</keyword>
<evidence type="ECO:0000256" key="1">
    <source>
        <dbReference type="ARBA" id="ARBA00004127"/>
    </source>
</evidence>
<dbReference type="InterPro" id="IPR007369">
    <property type="entry name" value="Peptidase_A22B_SPP"/>
</dbReference>
<evidence type="ECO:0000256" key="7">
    <source>
        <dbReference type="SAM" id="Phobius"/>
    </source>
</evidence>
<reference evidence="9 10" key="1">
    <citation type="submission" date="2014-06" db="EMBL/GenBank/DDBJ databases">
        <authorList>
            <person name="Swart Estienne"/>
        </authorList>
    </citation>
    <scope>NUCLEOTIDE SEQUENCE [LARGE SCALE GENOMIC DNA]</scope>
    <source>
        <strain evidence="9 10">130c</strain>
    </source>
</reference>
<evidence type="ECO:0000256" key="3">
    <source>
        <dbReference type="ARBA" id="ARBA00022692"/>
    </source>
</evidence>
<dbReference type="SMART" id="SM00730">
    <property type="entry name" value="PSN"/>
    <property type="match status" value="1"/>
</dbReference>
<feature type="transmembrane region" description="Helical" evidence="7">
    <location>
        <begin position="476"/>
        <end position="498"/>
    </location>
</feature>
<dbReference type="AlphaFoldDB" id="A0A078A9H3"/>
<dbReference type="PANTHER" id="PTHR12174:SF103">
    <property type="entry name" value="INTRAMEMBRANE PROTEASE (IMPAS) FAMILY"/>
    <property type="match status" value="1"/>
</dbReference>
<sequence length="572" mass="64065">MKYHSVPLLVIGLAISTLELTKQSEITLSSGNRFLAEYNPFTFFEVYAEVRPDPPAISNQQSSTNNGVEQKKAITEFQRISVMKDGKIMSDFDPEAKSQTCQPASKQMKNYKDQPNSFTKEKIISQDFVITVPKDKQALFSDQLLYIKAQSSSKLVRPNVGPSSIQLTKDQVTQEQRFDVSYSCDQLLQKQKQYYDTLLVTISSGTDQISFDFIVVCDANQLRGFDINFLVLFGIAVLVLVIVIKTPPLQMLGQMTQEEQEQTDLKLSSAIFFFCSASIMLFILYYFLDSVRGIFEILILVSCTGCASIILEELMFQIFKPRSSDFLKREVKLPCLGDASNASIIGTLIGMILSGAWYFTHNWLLNNLLAVMLALTFLKTIRLTTLMPGMLLLGLLFFYDIFWVFLSPYFTTGGKSVMVVVATGLDIPIKIVMPHLTSSYPTTACSLLGLGDILIPGIFVCFMARFGSEVAKSNAYFYSAIISYSIALLCCGVSLWVFKAAQPALLYIVPALYIAVLSTGYARGEIHKLKEGLPKIETAQLNIERDRYEGIDIEDNKKSRGDFEMTSVSRRN</sequence>
<dbReference type="InterPro" id="IPR006639">
    <property type="entry name" value="Preselin/SPP"/>
</dbReference>
<feature type="chain" id="PRO_5001729357" evidence="8">
    <location>
        <begin position="24"/>
        <end position="572"/>
    </location>
</feature>
<feature type="transmembrane region" description="Helical" evidence="7">
    <location>
        <begin position="335"/>
        <end position="357"/>
    </location>
</feature>
<feature type="transmembrane region" description="Helical" evidence="7">
    <location>
        <begin position="504"/>
        <end position="522"/>
    </location>
</feature>
<evidence type="ECO:0000313" key="10">
    <source>
        <dbReference type="Proteomes" id="UP000039865"/>
    </source>
</evidence>
<comment type="subcellular location">
    <subcellularLocation>
        <location evidence="1">Endomembrane system</location>
        <topology evidence="1">Multi-pass membrane protein</topology>
    </subcellularLocation>
</comment>
<dbReference type="Pfam" id="PF04258">
    <property type="entry name" value="Peptidase_A22B"/>
    <property type="match status" value="1"/>
</dbReference>
<accession>A0A078A9H3</accession>
<evidence type="ECO:0000256" key="4">
    <source>
        <dbReference type="ARBA" id="ARBA00022801"/>
    </source>
</evidence>
<dbReference type="InParanoid" id="A0A078A9H3"/>
<feature type="transmembrane region" description="Helical" evidence="7">
    <location>
        <begin position="440"/>
        <end position="464"/>
    </location>
</feature>
<dbReference type="EMBL" id="CCKQ01007163">
    <property type="protein sequence ID" value="CDW78511.1"/>
    <property type="molecule type" value="Genomic_DNA"/>
</dbReference>
<keyword evidence="3 7" id="KW-0812">Transmembrane</keyword>
<keyword evidence="5 7" id="KW-1133">Transmembrane helix</keyword>
<evidence type="ECO:0000256" key="8">
    <source>
        <dbReference type="SAM" id="SignalP"/>
    </source>
</evidence>
<keyword evidence="8" id="KW-0732">Signal</keyword>
<comment type="similarity">
    <text evidence="2">Belongs to the peptidase A22B family.</text>
</comment>
<keyword evidence="4" id="KW-0378">Hydrolase</keyword>
<feature type="transmembrane region" description="Helical" evidence="7">
    <location>
        <begin position="265"/>
        <end position="288"/>
    </location>
</feature>
<feature type="transmembrane region" description="Helical" evidence="7">
    <location>
        <begin position="294"/>
        <end position="314"/>
    </location>
</feature>